<keyword evidence="5" id="KW-1185">Reference proteome</keyword>
<evidence type="ECO:0000256" key="1">
    <source>
        <dbReference type="SAM" id="MobiDB-lite"/>
    </source>
</evidence>
<dbReference type="InterPro" id="IPR000566">
    <property type="entry name" value="Lipocln_cytosolic_FA-bd_dom"/>
</dbReference>
<dbReference type="Gene3D" id="2.40.128.20">
    <property type="match status" value="1"/>
</dbReference>
<feature type="signal peptide" evidence="2">
    <location>
        <begin position="1"/>
        <end position="17"/>
    </location>
</feature>
<dbReference type="Proteomes" id="UP001142055">
    <property type="component" value="Chromosome 1"/>
</dbReference>
<name>A0A9Q0MF38_BLOTA</name>
<dbReference type="PANTHER" id="PTHR10612">
    <property type="entry name" value="APOLIPOPROTEIN D"/>
    <property type="match status" value="1"/>
</dbReference>
<accession>A0A9Q0MF38</accession>
<proteinExistence type="predicted"/>
<evidence type="ECO:0000256" key="2">
    <source>
        <dbReference type="SAM" id="SignalP"/>
    </source>
</evidence>
<feature type="compositionally biased region" description="Low complexity" evidence="1">
    <location>
        <begin position="209"/>
        <end position="218"/>
    </location>
</feature>
<protein>
    <recommendedName>
        <fullName evidence="3">Lipocalin/cytosolic fatty-acid binding domain-containing protein</fullName>
    </recommendedName>
</protein>
<dbReference type="AlphaFoldDB" id="A0A9Q0MF38"/>
<feature type="chain" id="PRO_5040216165" description="Lipocalin/cytosolic fatty-acid binding domain-containing protein" evidence="2">
    <location>
        <begin position="18"/>
        <end position="247"/>
    </location>
</feature>
<dbReference type="SUPFAM" id="SSF50814">
    <property type="entry name" value="Lipocalins"/>
    <property type="match status" value="1"/>
</dbReference>
<dbReference type="GO" id="GO:0000302">
    <property type="term" value="P:response to reactive oxygen species"/>
    <property type="evidence" value="ECO:0007669"/>
    <property type="project" value="TreeGrafter"/>
</dbReference>
<reference evidence="4" key="1">
    <citation type="submission" date="2022-12" db="EMBL/GenBank/DDBJ databases">
        <title>Genome assemblies of Blomia tropicalis.</title>
        <authorList>
            <person name="Cui Y."/>
        </authorList>
    </citation>
    <scope>NUCLEOTIDE SEQUENCE</scope>
    <source>
        <tissue evidence="4">Adult mites</tissue>
    </source>
</reference>
<feature type="compositionally biased region" description="Low complexity" evidence="1">
    <location>
        <begin position="225"/>
        <end position="236"/>
    </location>
</feature>
<evidence type="ECO:0000313" key="5">
    <source>
        <dbReference type="Proteomes" id="UP001142055"/>
    </source>
</evidence>
<evidence type="ECO:0000259" key="3">
    <source>
        <dbReference type="Pfam" id="PF00061"/>
    </source>
</evidence>
<dbReference type="InterPro" id="IPR012674">
    <property type="entry name" value="Calycin"/>
</dbReference>
<dbReference type="GO" id="GO:0006629">
    <property type="term" value="P:lipid metabolic process"/>
    <property type="evidence" value="ECO:0007669"/>
    <property type="project" value="TreeGrafter"/>
</dbReference>
<dbReference type="PANTHER" id="PTHR10612:SF34">
    <property type="entry name" value="APOLIPOPROTEIN D"/>
    <property type="match status" value="1"/>
</dbReference>
<feature type="region of interest" description="Disordered" evidence="1">
    <location>
        <begin position="197"/>
        <end position="247"/>
    </location>
</feature>
<feature type="compositionally biased region" description="Polar residues" evidence="1">
    <location>
        <begin position="197"/>
        <end position="208"/>
    </location>
</feature>
<feature type="domain" description="Lipocalin/cytosolic fatty-acid binding" evidence="3">
    <location>
        <begin position="99"/>
        <end position="182"/>
    </location>
</feature>
<comment type="caution">
    <text evidence="4">The sequence shown here is derived from an EMBL/GenBank/DDBJ whole genome shotgun (WGS) entry which is preliminary data.</text>
</comment>
<keyword evidence="2" id="KW-0732">Signal</keyword>
<organism evidence="4 5">
    <name type="scientific">Blomia tropicalis</name>
    <name type="common">Mite</name>
    <dbReference type="NCBI Taxonomy" id="40697"/>
    <lineage>
        <taxon>Eukaryota</taxon>
        <taxon>Metazoa</taxon>
        <taxon>Ecdysozoa</taxon>
        <taxon>Arthropoda</taxon>
        <taxon>Chelicerata</taxon>
        <taxon>Arachnida</taxon>
        <taxon>Acari</taxon>
        <taxon>Acariformes</taxon>
        <taxon>Sarcoptiformes</taxon>
        <taxon>Astigmata</taxon>
        <taxon>Glycyphagoidea</taxon>
        <taxon>Echimyopodidae</taxon>
        <taxon>Blomia</taxon>
    </lineage>
</organism>
<dbReference type="OMA" id="VHADQIW"/>
<evidence type="ECO:0000313" key="4">
    <source>
        <dbReference type="EMBL" id="KAJ6223873.1"/>
    </source>
</evidence>
<sequence length="247" mass="27668">MFLFALVLVVIPLNVFCQRVVSGPCPSLPAMPNFEKTKFYGRWIEVEKTPSVFDFIMRCLEIDYLASENGNSDGTNLNVVVRGTSLAGLPLTIKGDGIPQQANKVGKYNVRFGFGVPFQGSEMTVLDTDYKEYVVVYSCTSSIIQGFYHTEYIWLLSRDGTLTNPTRQNIYEHLDRLKINRVGLQLVERTTCPNNSTLITRESEQNLGSPVEPVVFESVSEEKGPQQQQQSSSPQPELATDSIKIDQ</sequence>
<gene>
    <name evidence="4" type="ORF">RDWZM_002418</name>
</gene>
<dbReference type="Pfam" id="PF00061">
    <property type="entry name" value="Lipocalin"/>
    <property type="match status" value="1"/>
</dbReference>
<dbReference type="EMBL" id="JAPWDV010000001">
    <property type="protein sequence ID" value="KAJ6223873.1"/>
    <property type="molecule type" value="Genomic_DNA"/>
</dbReference>
<dbReference type="GO" id="GO:0005737">
    <property type="term" value="C:cytoplasm"/>
    <property type="evidence" value="ECO:0007669"/>
    <property type="project" value="TreeGrafter"/>
</dbReference>